<keyword evidence="1" id="KW-0732">Signal</keyword>
<dbReference type="InterPro" id="IPR050309">
    <property type="entry name" value="Type-B_Carboxylest/Lipase"/>
</dbReference>
<proteinExistence type="predicted"/>
<feature type="domain" description="Carboxylesterase type B" evidence="2">
    <location>
        <begin position="51"/>
        <end position="555"/>
    </location>
</feature>
<dbReference type="Pfam" id="PF00135">
    <property type="entry name" value="COesterase"/>
    <property type="match status" value="1"/>
</dbReference>
<dbReference type="EMBL" id="MG777504">
    <property type="protein sequence ID" value="AUW31301.1"/>
    <property type="molecule type" value="Genomic_DNA"/>
</dbReference>
<evidence type="ECO:0000256" key="1">
    <source>
        <dbReference type="SAM" id="SignalP"/>
    </source>
</evidence>
<evidence type="ECO:0000313" key="3">
    <source>
        <dbReference type="EMBL" id="AUW31301.1"/>
    </source>
</evidence>
<dbReference type="InterPro" id="IPR029058">
    <property type="entry name" value="AB_hydrolase_fold"/>
</dbReference>
<feature type="signal peptide" evidence="1">
    <location>
        <begin position="1"/>
        <end position="20"/>
    </location>
</feature>
<organism evidence="3">
    <name type="scientific">Cladonia uncialis subsp. uncialis</name>
    <dbReference type="NCBI Taxonomy" id="180999"/>
    <lineage>
        <taxon>Eukaryota</taxon>
        <taxon>Fungi</taxon>
        <taxon>Dikarya</taxon>
        <taxon>Ascomycota</taxon>
        <taxon>Pezizomycotina</taxon>
        <taxon>Lecanoromycetes</taxon>
        <taxon>OSLEUM clade</taxon>
        <taxon>Lecanoromycetidae</taxon>
        <taxon>Lecanorales</taxon>
        <taxon>Lecanorineae</taxon>
        <taxon>Cladoniaceae</taxon>
        <taxon>Cladonia</taxon>
    </lineage>
</organism>
<name>A0A2K9YEM5_CLAUC</name>
<sequence>MKLMVALSSVLVAICHAASAKLGLKFDKRQSALPTLTLPYATYQAANYNADGDIYTFKNIRFAAPPVGDLRWAKPAPPATTAGVQDGSYGPICIQSPIKSPQLTRPEASNPIGQASNKYLAGIPLPSFANMSEGEVELGMMPTGAKSDIDCLFLDIYVPAAAIENPSLRLPVISWFYGGAYIAGGKDQFGNTLPFYDGTGLIQESGGNVIFVASNYRLGAYGFLAGTTMEQQGLPNTGFHDQRAALQWIQSYISLVGGDPAQVSAWGESAGAGSIMHQLVAFGGTQDPLFSKAVMQSPAFALMFDRKGSIEYTFQNFTELAGCSGQGVACLRAASAETLQDANTALNAEVPEGTFAAGPAADGSLIRQLAVLEFASGNYYKDIDSLILSHVSEESFIFTPPKITTDADFNTFVDESFPAYAKALGVNAAIEAHYPPIMSDTSSNYTSEFARTEALIGDSSFQCNVRYLTDAYAGKTYNLQYSVTPGFHATDLLPTFYNLNIDLSILNTSVSYPLIPLFGTFAQSYQSYLVSHARSGNPNTYAKALNIPPAIYWPQPDTRGDELTGVLNAGDTGFSVVSDPETREMVCGFWREVAAAVTDLGGYAPPGSVVETTLVGENGDPSANYTT</sequence>
<dbReference type="PANTHER" id="PTHR11559">
    <property type="entry name" value="CARBOXYLESTERASE"/>
    <property type="match status" value="1"/>
</dbReference>
<dbReference type="AlphaFoldDB" id="A0A2K9YEM5"/>
<protein>
    <submittedName>
        <fullName evidence="3">Putative lipase</fullName>
    </submittedName>
</protein>
<reference evidence="3" key="1">
    <citation type="submission" date="2017-12" db="EMBL/GenBank/DDBJ databases">
        <title>Genome Sequencing Reveals a Rich Biosynthetic Potential.</title>
        <authorList>
            <person name="Bertrand R.L."/>
            <person name="Abdel-Hameed M.E."/>
            <person name="Sorensen J.L."/>
        </authorList>
    </citation>
    <scope>NUCLEOTIDE SEQUENCE</scope>
</reference>
<dbReference type="InterPro" id="IPR002018">
    <property type="entry name" value="CarbesteraseB"/>
</dbReference>
<feature type="chain" id="PRO_5014856280" evidence="1">
    <location>
        <begin position="21"/>
        <end position="627"/>
    </location>
</feature>
<evidence type="ECO:0000259" key="2">
    <source>
        <dbReference type="Pfam" id="PF00135"/>
    </source>
</evidence>
<dbReference type="Gene3D" id="3.40.50.1820">
    <property type="entry name" value="alpha/beta hydrolase"/>
    <property type="match status" value="1"/>
</dbReference>
<accession>A0A2K9YEM5</accession>
<dbReference type="SUPFAM" id="SSF53474">
    <property type="entry name" value="alpha/beta-Hydrolases"/>
    <property type="match status" value="1"/>
</dbReference>